<keyword evidence="7" id="KW-1179">Viral genome integration</keyword>
<dbReference type="GO" id="GO:0044826">
    <property type="term" value="P:viral genome integration into host DNA"/>
    <property type="evidence" value="ECO:0007669"/>
    <property type="project" value="UniProtKB-KW"/>
</dbReference>
<evidence type="ECO:0000256" key="9">
    <source>
        <dbReference type="ARBA" id="ARBA00049605"/>
    </source>
</evidence>
<evidence type="ECO:0000256" key="8">
    <source>
        <dbReference type="ARBA" id="ARBA00023296"/>
    </source>
</evidence>
<dbReference type="GO" id="GO:0015074">
    <property type="term" value="P:DNA integration"/>
    <property type="evidence" value="ECO:0007669"/>
    <property type="project" value="UniProtKB-KW"/>
</dbReference>
<proteinExistence type="inferred from homology"/>
<organism evidence="11">
    <name type="scientific">Siphoviridae sp. ctF5m84</name>
    <dbReference type="NCBI Taxonomy" id="2826210"/>
    <lineage>
        <taxon>Viruses</taxon>
        <taxon>Duplodnaviria</taxon>
        <taxon>Heunggongvirae</taxon>
        <taxon>Uroviricota</taxon>
        <taxon>Caudoviricetes</taxon>
    </lineage>
</organism>
<comment type="function">
    <text evidence="9">Integrase is necessary for integration of the phage into the host genome by site-specific recombination. In conjunction with excisionase, integrase is also necessary for excision of the prophage from the host genome.</text>
</comment>
<dbReference type="PROSITE" id="PS51898">
    <property type="entry name" value="TYR_RECOMBINASE"/>
    <property type="match status" value="1"/>
</dbReference>
<dbReference type="InterPro" id="IPR013762">
    <property type="entry name" value="Integrase-like_cat_sf"/>
</dbReference>
<evidence type="ECO:0000259" key="10">
    <source>
        <dbReference type="PROSITE" id="PS51898"/>
    </source>
</evidence>
<keyword evidence="6" id="KW-0233">DNA recombination</keyword>
<dbReference type="InterPro" id="IPR002104">
    <property type="entry name" value="Integrase_catalytic"/>
</dbReference>
<dbReference type="CDD" id="cd00397">
    <property type="entry name" value="DNA_BRE_C"/>
    <property type="match status" value="1"/>
</dbReference>
<keyword evidence="3" id="KW-0808">Transferase</keyword>
<evidence type="ECO:0000256" key="7">
    <source>
        <dbReference type="ARBA" id="ARBA00023195"/>
    </source>
</evidence>
<protein>
    <recommendedName>
        <fullName evidence="2">Integrase</fullName>
    </recommendedName>
</protein>
<dbReference type="Gene3D" id="1.10.443.10">
    <property type="entry name" value="Intergrase catalytic core"/>
    <property type="match status" value="1"/>
</dbReference>
<dbReference type="GO" id="GO:0075713">
    <property type="term" value="P:establishment of integrated proviral latency"/>
    <property type="evidence" value="ECO:0007669"/>
    <property type="project" value="UniProtKB-KW"/>
</dbReference>
<evidence type="ECO:0000313" key="11">
    <source>
        <dbReference type="EMBL" id="DAD96564.1"/>
    </source>
</evidence>
<name>A0A8S5NQA5_9CAUD</name>
<evidence type="ECO:0000256" key="6">
    <source>
        <dbReference type="ARBA" id="ARBA00023172"/>
    </source>
</evidence>
<dbReference type="InterPro" id="IPR011010">
    <property type="entry name" value="DNA_brk_join_enz"/>
</dbReference>
<keyword evidence="8" id="KW-1160">Virus entry into host cell</keyword>
<evidence type="ECO:0000256" key="3">
    <source>
        <dbReference type="ARBA" id="ARBA00022679"/>
    </source>
</evidence>
<dbReference type="GO" id="GO:0006310">
    <property type="term" value="P:DNA recombination"/>
    <property type="evidence" value="ECO:0007669"/>
    <property type="project" value="UniProtKB-KW"/>
</dbReference>
<sequence>MLQKKTMRITAKYRIPEVKKYKNGWRIVFWYQKNGELKRHILRCEKYKKSFERAKDAELWISENLCVPLTQELQNGWTPEQGMPNFCNKSNNDIRLSVLADLFLEDAYERYKAKLINYTSYSCYKSFCKVISSSTSFGIEDCNIHEITRVKAEKFIVQIKALREWQAKTTNNFIKLCRMLFKFAVDNSLASVNPFEKVALIKGEQKSKRTLSKEEQTKIYDYLHATNVPFLVYTQLVYTDLIRPVEIFRIQCKDLDPVNRKITLRAGKTKNKKERVLLIPQSLEALFDQYLQEIDYANANKEAYLFSEDFRPKVSKDPLPSAYASIRWRKMCQELNLPDDCKLYGLRHTGISDLLDILPANTVRMHADHSDLRQTIHYADHENEQIRKEVAAKAPIYGKYNE</sequence>
<keyword evidence="5" id="KW-0238">DNA-binding</keyword>
<dbReference type="Pfam" id="PF00589">
    <property type="entry name" value="Phage_integrase"/>
    <property type="match status" value="1"/>
</dbReference>
<dbReference type="InterPro" id="IPR010998">
    <property type="entry name" value="Integrase_recombinase_N"/>
</dbReference>
<keyword evidence="4" id="KW-0229">DNA integration</keyword>
<dbReference type="InterPro" id="IPR050808">
    <property type="entry name" value="Phage_Integrase"/>
</dbReference>
<dbReference type="EMBL" id="BK015220">
    <property type="protein sequence ID" value="DAD96564.1"/>
    <property type="molecule type" value="Genomic_DNA"/>
</dbReference>
<reference evidence="11" key="1">
    <citation type="journal article" date="2021" name="Proc. Natl. Acad. Sci. U.S.A.">
        <title>A Catalog of Tens of Thousands of Viruses from Human Metagenomes Reveals Hidden Associations with Chronic Diseases.</title>
        <authorList>
            <person name="Tisza M.J."/>
            <person name="Buck C.B."/>
        </authorList>
    </citation>
    <scope>NUCLEOTIDE SEQUENCE</scope>
    <source>
        <strain evidence="11">CtF5m84</strain>
    </source>
</reference>
<dbReference type="Gene3D" id="1.10.150.130">
    <property type="match status" value="1"/>
</dbReference>
<evidence type="ECO:0000256" key="5">
    <source>
        <dbReference type="ARBA" id="ARBA00023125"/>
    </source>
</evidence>
<feature type="domain" description="Tyr recombinase" evidence="10">
    <location>
        <begin position="206"/>
        <end position="402"/>
    </location>
</feature>
<evidence type="ECO:0000256" key="4">
    <source>
        <dbReference type="ARBA" id="ARBA00022908"/>
    </source>
</evidence>
<accession>A0A8S5NQA5</accession>
<evidence type="ECO:0000256" key="2">
    <source>
        <dbReference type="ARBA" id="ARBA00016082"/>
    </source>
</evidence>
<dbReference type="GO" id="GO:0003677">
    <property type="term" value="F:DNA binding"/>
    <property type="evidence" value="ECO:0007669"/>
    <property type="project" value="UniProtKB-KW"/>
</dbReference>
<comment type="similarity">
    <text evidence="1">Belongs to the 'phage' integrase family.</text>
</comment>
<dbReference type="GO" id="GO:0016740">
    <property type="term" value="F:transferase activity"/>
    <property type="evidence" value="ECO:0007669"/>
    <property type="project" value="UniProtKB-KW"/>
</dbReference>
<dbReference type="SUPFAM" id="SSF56349">
    <property type="entry name" value="DNA breaking-rejoining enzymes"/>
    <property type="match status" value="1"/>
</dbReference>
<evidence type="ECO:0000256" key="1">
    <source>
        <dbReference type="ARBA" id="ARBA00008857"/>
    </source>
</evidence>
<dbReference type="PANTHER" id="PTHR30629:SF2">
    <property type="entry name" value="PROPHAGE INTEGRASE INTS-RELATED"/>
    <property type="match status" value="1"/>
</dbReference>
<dbReference type="GO" id="GO:0046718">
    <property type="term" value="P:symbiont entry into host cell"/>
    <property type="evidence" value="ECO:0007669"/>
    <property type="project" value="UniProtKB-KW"/>
</dbReference>
<dbReference type="PANTHER" id="PTHR30629">
    <property type="entry name" value="PROPHAGE INTEGRASE"/>
    <property type="match status" value="1"/>
</dbReference>